<comment type="subunit">
    <text evidence="4">Homohexamer; trimer of dimers.</text>
</comment>
<dbReference type="InterPro" id="IPR036527">
    <property type="entry name" value="SCP2_sterol-bd_dom_sf"/>
</dbReference>
<evidence type="ECO:0000256" key="1">
    <source>
        <dbReference type="ARBA" id="ARBA00009213"/>
    </source>
</evidence>
<dbReference type="InterPro" id="IPR025559">
    <property type="entry name" value="Eis_dom"/>
</dbReference>
<evidence type="ECO:0000256" key="2">
    <source>
        <dbReference type="ARBA" id="ARBA00022679"/>
    </source>
</evidence>
<gene>
    <name evidence="6" type="ORF">HUT08_15190</name>
</gene>
<feature type="binding site" evidence="4">
    <location>
        <begin position="91"/>
        <end position="96"/>
    </location>
    <ligand>
        <name>acetyl-CoA</name>
        <dbReference type="ChEBI" id="CHEBI:57288"/>
    </ligand>
</feature>
<proteinExistence type="inferred from homology"/>
<dbReference type="SUPFAM" id="SSF55729">
    <property type="entry name" value="Acyl-CoA N-acyltransferases (Nat)"/>
    <property type="match status" value="1"/>
</dbReference>
<dbReference type="Gene3D" id="3.30.1050.10">
    <property type="entry name" value="SCP2 sterol-binding domain"/>
    <property type="match status" value="1"/>
</dbReference>
<evidence type="ECO:0000313" key="6">
    <source>
        <dbReference type="EMBL" id="QKW50657.1"/>
    </source>
</evidence>
<sequence>MALDIRTITDAEVPDWLRACNTGFLLDPVISEEEVELRRPGLNLDRTQGAFDDGRCVGCFRSFAQELTAVGGAPVPATAVTNVSIVPTHRRRGLLTEMMGRDLRAAKERGDAVATLLAAEYPIYGRYGFGPATWTTRWTVDIARAGLNAGYARPGDAPLVSGKGRAARIADPGGRVDLVDAAEMLVEGPALHDRLRAERHGMVSRSERVWRLETGDLRYPSTKWTEPFHALYRGPDGTVEGLLTYTIDQHWAAKMPENTARVRSLLATTPAAESALWYFLFSVDWVVRVDTWYRAPDDVLPLLLGDPRAAVPQAQADWVWIRPLDVPHLMRARTYPVEGSLVLDLRDTAGLAGGRFALEAGPDGASCVPTSRDADLSMDIGELGTLWLGDESPTRLVSLGRVEEHRSGAAARADALLRAGRRPWCPDSF</sequence>
<keyword evidence="2 4" id="KW-0808">Transferase</keyword>
<comment type="caution">
    <text evidence="4">Lacks conserved residue(s) required for the propagation of feature annotation.</text>
</comment>
<dbReference type="RefSeq" id="WP_176162390.1">
    <property type="nucleotide sequence ID" value="NZ_CP054929.1"/>
</dbReference>
<keyword evidence="7" id="KW-1185">Reference proteome</keyword>
<feature type="active site" description="Proton acceptor; via carboxylate" evidence="4">
    <location>
        <position position="429"/>
    </location>
</feature>
<keyword evidence="3 4" id="KW-0012">Acyltransferase</keyword>
<dbReference type="EMBL" id="CP054929">
    <property type="protein sequence ID" value="QKW50657.1"/>
    <property type="molecule type" value="Genomic_DNA"/>
</dbReference>
<dbReference type="SUPFAM" id="SSF55718">
    <property type="entry name" value="SCP-like"/>
    <property type="match status" value="1"/>
</dbReference>
<dbReference type="InterPro" id="IPR022902">
    <property type="entry name" value="NAcTrfase_Eis"/>
</dbReference>
<evidence type="ECO:0000313" key="7">
    <source>
        <dbReference type="Proteomes" id="UP000509303"/>
    </source>
</evidence>
<evidence type="ECO:0000259" key="5">
    <source>
        <dbReference type="PROSITE" id="PS51186"/>
    </source>
</evidence>
<accession>A0A7H8N827</accession>
<name>A0A7H8N827_9ACTN</name>
<dbReference type="Pfam" id="PF13530">
    <property type="entry name" value="SCP2_2"/>
    <property type="match status" value="1"/>
</dbReference>
<dbReference type="HAMAP" id="MF_01812">
    <property type="entry name" value="Eis"/>
    <property type="match status" value="1"/>
</dbReference>
<feature type="active site" description="Proton donor" evidence="4">
    <location>
        <position position="124"/>
    </location>
</feature>
<feature type="domain" description="N-acetyltransferase" evidence="5">
    <location>
        <begin position="3"/>
        <end position="154"/>
    </location>
</feature>
<dbReference type="PANTHER" id="PTHR37817:SF1">
    <property type="entry name" value="N-ACETYLTRANSFERASE EIS"/>
    <property type="match status" value="1"/>
</dbReference>
<evidence type="ECO:0000256" key="3">
    <source>
        <dbReference type="ARBA" id="ARBA00023315"/>
    </source>
</evidence>
<dbReference type="Proteomes" id="UP000509303">
    <property type="component" value="Chromosome"/>
</dbReference>
<dbReference type="InterPro" id="IPR016181">
    <property type="entry name" value="Acyl_CoA_acyltransferase"/>
</dbReference>
<comment type="similarity">
    <text evidence="1 4">Belongs to the acetyltransferase Eis family.</text>
</comment>
<dbReference type="PROSITE" id="PS51186">
    <property type="entry name" value="GNAT"/>
    <property type="match status" value="1"/>
</dbReference>
<dbReference type="AlphaFoldDB" id="A0A7H8N827"/>
<reference evidence="6 7" key="1">
    <citation type="submission" date="2020-06" db="EMBL/GenBank/DDBJ databases">
        <title>Genome mining for natural products.</title>
        <authorList>
            <person name="Zhang B."/>
            <person name="Shi J."/>
            <person name="Ge H."/>
        </authorList>
    </citation>
    <scope>NUCLEOTIDE SEQUENCE [LARGE SCALE GENOMIC DNA]</scope>
    <source>
        <strain evidence="6 7">NA00687</strain>
    </source>
</reference>
<dbReference type="InterPro" id="IPR000182">
    <property type="entry name" value="GNAT_dom"/>
</dbReference>
<dbReference type="PANTHER" id="PTHR37817">
    <property type="entry name" value="N-ACETYLTRANSFERASE EIS"/>
    <property type="match status" value="1"/>
</dbReference>
<organism evidence="6 7">
    <name type="scientific">Streptomyces buecherae</name>
    <dbReference type="NCBI Taxonomy" id="2763006"/>
    <lineage>
        <taxon>Bacteria</taxon>
        <taxon>Bacillati</taxon>
        <taxon>Actinomycetota</taxon>
        <taxon>Actinomycetes</taxon>
        <taxon>Kitasatosporales</taxon>
        <taxon>Streptomycetaceae</taxon>
        <taxon>Streptomyces</taxon>
    </lineage>
</organism>
<dbReference type="InterPro" id="IPR051554">
    <property type="entry name" value="Acetyltransferase_Eis"/>
</dbReference>
<dbReference type="NCBIfam" id="NF002367">
    <property type="entry name" value="PRK01346.1-4"/>
    <property type="match status" value="1"/>
</dbReference>
<dbReference type="Pfam" id="PF17668">
    <property type="entry name" value="Acetyltransf_17"/>
    <property type="match status" value="1"/>
</dbReference>
<protein>
    <submittedName>
        <fullName evidence="6">GNAT family N-acetyltransferase</fullName>
    </submittedName>
</protein>
<dbReference type="GO" id="GO:0030649">
    <property type="term" value="P:aminoglycoside antibiotic catabolic process"/>
    <property type="evidence" value="ECO:0007669"/>
    <property type="project" value="TreeGrafter"/>
</dbReference>
<dbReference type="InterPro" id="IPR041380">
    <property type="entry name" value="Acetyltransf_17"/>
</dbReference>
<evidence type="ECO:0000256" key="4">
    <source>
        <dbReference type="HAMAP-Rule" id="MF_01812"/>
    </source>
</evidence>
<dbReference type="Gene3D" id="3.40.630.30">
    <property type="match status" value="2"/>
</dbReference>
<dbReference type="Pfam" id="PF13527">
    <property type="entry name" value="Acetyltransf_9"/>
    <property type="match status" value="1"/>
</dbReference>
<dbReference type="GO" id="GO:0034069">
    <property type="term" value="F:aminoglycoside N-acetyltransferase activity"/>
    <property type="evidence" value="ECO:0007669"/>
    <property type="project" value="TreeGrafter"/>
</dbReference>